<evidence type="ECO:0000313" key="3">
    <source>
        <dbReference type="Proteomes" id="UP000253606"/>
    </source>
</evidence>
<feature type="region of interest" description="Disordered" evidence="1">
    <location>
        <begin position="60"/>
        <end position="79"/>
    </location>
</feature>
<dbReference type="OrthoDB" id="122783at2"/>
<dbReference type="AlphaFoldDB" id="A0A2Z5FUF0"/>
<accession>A0A2Z5FUF0</accession>
<organism evidence="2 3">
    <name type="scientific">Acidisarcina polymorpha</name>
    <dbReference type="NCBI Taxonomy" id="2211140"/>
    <lineage>
        <taxon>Bacteria</taxon>
        <taxon>Pseudomonadati</taxon>
        <taxon>Acidobacteriota</taxon>
        <taxon>Terriglobia</taxon>
        <taxon>Terriglobales</taxon>
        <taxon>Acidobacteriaceae</taxon>
        <taxon>Acidisarcina</taxon>
    </lineage>
</organism>
<protein>
    <submittedName>
        <fullName evidence="2">Uncharacterized protein</fullName>
    </submittedName>
</protein>
<evidence type="ECO:0000256" key="1">
    <source>
        <dbReference type="SAM" id="MobiDB-lite"/>
    </source>
</evidence>
<name>A0A2Z5FUF0_9BACT</name>
<feature type="region of interest" description="Disordered" evidence="1">
    <location>
        <begin position="31"/>
        <end position="54"/>
    </location>
</feature>
<dbReference type="RefSeq" id="WP_114206104.1">
    <property type="nucleotide sequence ID" value="NZ_CP030840.1"/>
</dbReference>
<keyword evidence="3" id="KW-1185">Reference proteome</keyword>
<dbReference type="Proteomes" id="UP000253606">
    <property type="component" value="Chromosome"/>
</dbReference>
<feature type="compositionally biased region" description="Basic and acidic residues" evidence="1">
    <location>
        <begin position="69"/>
        <end position="79"/>
    </location>
</feature>
<reference evidence="2 3" key="1">
    <citation type="journal article" date="2018" name="Front. Microbiol.">
        <title>Hydrolytic Capabilities as a Key to Environmental Success: Chitinolytic and Cellulolytic Acidobacteria From Acidic Sub-arctic Soils and Boreal Peatlands.</title>
        <authorList>
            <person name="Belova S.E."/>
            <person name="Ravin N.V."/>
            <person name="Pankratov T.A."/>
            <person name="Rakitin A.L."/>
            <person name="Ivanova A.A."/>
            <person name="Beletsky A.V."/>
            <person name="Mardanov A.V."/>
            <person name="Sinninghe Damste J.S."/>
            <person name="Dedysh S.N."/>
        </authorList>
    </citation>
    <scope>NUCLEOTIDE SEQUENCE [LARGE SCALE GENOMIC DNA]</scope>
    <source>
        <strain evidence="2 3">SBC82</strain>
    </source>
</reference>
<dbReference type="KEGG" id="abas:ACPOL_1133"/>
<proteinExistence type="predicted"/>
<evidence type="ECO:0000313" key="2">
    <source>
        <dbReference type="EMBL" id="AXC10481.1"/>
    </source>
</evidence>
<sequence>MDRNQILESIDEEITRLQHVKALLSATNGHRLLSTSGRGNGAQAPKKRILSDDARNRIAQAQKRRWAKQRKETAQAKKA</sequence>
<dbReference type="EMBL" id="CP030840">
    <property type="protein sequence ID" value="AXC10481.1"/>
    <property type="molecule type" value="Genomic_DNA"/>
</dbReference>
<gene>
    <name evidence="2" type="ORF">ACPOL_1133</name>
</gene>